<dbReference type="EMBL" id="QFWV02000004">
    <property type="protein sequence ID" value="RKF07556.1"/>
    <property type="molecule type" value="Genomic_DNA"/>
</dbReference>
<protein>
    <submittedName>
        <fullName evidence="2">Uncharacterized protein</fullName>
    </submittedName>
</protein>
<feature type="region of interest" description="Disordered" evidence="1">
    <location>
        <begin position="1"/>
        <end position="52"/>
    </location>
</feature>
<dbReference type="AlphaFoldDB" id="A0A3A8ACA7"/>
<dbReference type="Proteomes" id="UP000246132">
    <property type="component" value="Unassembled WGS sequence"/>
</dbReference>
<gene>
    <name evidence="2" type="ORF">DEM25_007155</name>
</gene>
<organism evidence="2 3">
    <name type="scientific">Oceaniradius stylonematis</name>
    <dbReference type="NCBI Taxonomy" id="2184161"/>
    <lineage>
        <taxon>Bacteria</taxon>
        <taxon>Pseudomonadati</taxon>
        <taxon>Pseudomonadota</taxon>
        <taxon>Alphaproteobacteria</taxon>
        <taxon>Hyphomicrobiales</taxon>
        <taxon>Ahrensiaceae</taxon>
        <taxon>Oceaniradius</taxon>
    </lineage>
</organism>
<proteinExistence type="predicted"/>
<feature type="compositionally biased region" description="Acidic residues" evidence="1">
    <location>
        <begin position="27"/>
        <end position="52"/>
    </location>
</feature>
<evidence type="ECO:0000256" key="1">
    <source>
        <dbReference type="SAM" id="MobiDB-lite"/>
    </source>
</evidence>
<keyword evidence="3" id="KW-1185">Reference proteome</keyword>
<accession>A0A3A8ACA7</accession>
<evidence type="ECO:0000313" key="2">
    <source>
        <dbReference type="EMBL" id="RKF07556.1"/>
    </source>
</evidence>
<evidence type="ECO:0000313" key="3">
    <source>
        <dbReference type="Proteomes" id="UP000246132"/>
    </source>
</evidence>
<name>A0A3A8ACA7_9HYPH</name>
<comment type="caution">
    <text evidence="2">The sequence shown here is derived from an EMBL/GenBank/DDBJ whole genome shotgun (WGS) entry which is preliminary data.</text>
</comment>
<reference evidence="2 3" key="1">
    <citation type="journal article" date="2018" name="Int. J. Syst. Bacteriol.">
        <title>Oceaniradius stylonemae gen. nov., sp. nov., isolated from a red alga, Stylonema cornu-cervi.</title>
        <authorList>
            <person name="Jeong S."/>
        </authorList>
    </citation>
    <scope>NUCLEOTIDE SEQUENCE [LARGE SCALE GENOMIC DNA]</scope>
    <source>
        <strain evidence="2 3">StC1</strain>
    </source>
</reference>
<dbReference type="RefSeq" id="WP_109765643.1">
    <property type="nucleotide sequence ID" value="NZ_QFWV02000004.1"/>
</dbReference>
<sequence length="260" mass="28952">MFSWGNKQAPINGPGDQDPPDPPDPPRDDDESGTDPDGDRDPPEDDRDTDSDVDQLQAMMAGNEASSETYELVALSMTIARLLENSATRYWNKDAGGSRESFAEAGRAARRFVETCQSLRGKLEVEHERMSVFEGYGKPLGAVTRHDVSFMGALQMDESRFRPLEERLDALAKHGSMADAAKRELDLVAVAHERGQALLDQLQATRGTIESGRFFDLMVRQSRPNTTDDRLNAVISASLDLFHLRNEAAVLSWRKFRPKT</sequence>